<sequence>MQTLFLRRLRAHLTLERLYELFVQIVLIVAGAFIAAFGYVAFQMPFDLAAGGVSGIAILVNHFTGFPNGLFYMLVNIPLFALGFRHLGGRQFLWKTILAVILFSSAIDLLSFWLPRLIDPFPLARDMLLNALYAGVMGGIGGGLIYRAGGTIGGTAILGRIIQKKTGFPLSQVYFYSDGLIILSAGFVFGWELSLYAFLTLFLGGIVSDYVLEGPSSIRSVLIVTDNPQPLAKALIEETGHGVTAWQVVGGYTGETHTMLWCTINRPQVQTVKRVVAEIDPRAFMVIAQGHQALGYGFDPLRKPIAE</sequence>
<comment type="subcellular location">
    <subcellularLocation>
        <location evidence="1">Cell membrane</location>
        <topology evidence="1">Multi-pass membrane protein</topology>
    </subcellularLocation>
</comment>
<dbReference type="PANTHER" id="PTHR33545:SF5">
    <property type="entry name" value="UPF0750 MEMBRANE PROTEIN YITT"/>
    <property type="match status" value="1"/>
</dbReference>
<evidence type="ECO:0000259" key="7">
    <source>
        <dbReference type="Pfam" id="PF10035"/>
    </source>
</evidence>
<accession>A0A0P6Y6X8</accession>
<dbReference type="Gene3D" id="3.30.70.120">
    <property type="match status" value="1"/>
</dbReference>
<comment type="caution">
    <text evidence="8">The sequence shown here is derived from an EMBL/GenBank/DDBJ whole genome shotgun (WGS) entry which is preliminary data.</text>
</comment>
<feature type="domain" description="DUF2179" evidence="7">
    <location>
        <begin position="241"/>
        <end position="295"/>
    </location>
</feature>
<evidence type="ECO:0000256" key="3">
    <source>
        <dbReference type="ARBA" id="ARBA00022692"/>
    </source>
</evidence>
<feature type="transmembrane region" description="Helical" evidence="6">
    <location>
        <begin position="48"/>
        <end position="71"/>
    </location>
</feature>
<evidence type="ECO:0000256" key="1">
    <source>
        <dbReference type="ARBA" id="ARBA00004651"/>
    </source>
</evidence>
<dbReference type="PIRSF" id="PIRSF006483">
    <property type="entry name" value="Membrane_protein_YitT"/>
    <property type="match status" value="1"/>
</dbReference>
<name>A0A0P6Y6X8_9CHLR</name>
<evidence type="ECO:0000256" key="4">
    <source>
        <dbReference type="ARBA" id="ARBA00022989"/>
    </source>
</evidence>
<reference evidence="8 9" key="1">
    <citation type="submission" date="2015-07" db="EMBL/GenBank/DDBJ databases">
        <title>Whole genome sequence of Ardenticatena maritima DSM 23922.</title>
        <authorList>
            <person name="Hemp J."/>
            <person name="Ward L.M."/>
            <person name="Pace L.A."/>
            <person name="Fischer W.W."/>
        </authorList>
    </citation>
    <scope>NUCLEOTIDE SEQUENCE [LARGE SCALE GENOMIC DNA]</scope>
    <source>
        <strain evidence="8 9">110S</strain>
    </source>
</reference>
<dbReference type="CDD" id="cd16380">
    <property type="entry name" value="YitT_C"/>
    <property type="match status" value="1"/>
</dbReference>
<dbReference type="InterPro" id="IPR051461">
    <property type="entry name" value="UPF0750_membrane"/>
</dbReference>
<evidence type="ECO:0000256" key="2">
    <source>
        <dbReference type="ARBA" id="ARBA00022475"/>
    </source>
</evidence>
<keyword evidence="4 6" id="KW-1133">Transmembrane helix</keyword>
<dbReference type="AlphaFoldDB" id="A0A0P6Y6X8"/>
<keyword evidence="3 6" id="KW-0812">Transmembrane</keyword>
<dbReference type="Pfam" id="PF02588">
    <property type="entry name" value="YitT_membrane"/>
    <property type="match status" value="1"/>
</dbReference>
<dbReference type="OrthoDB" id="9779786at2"/>
<keyword evidence="5 6" id="KW-0472">Membrane</keyword>
<dbReference type="InterPro" id="IPR015867">
    <property type="entry name" value="N-reg_PII/ATP_PRibTrfase_C"/>
</dbReference>
<dbReference type="GO" id="GO:0005886">
    <property type="term" value="C:plasma membrane"/>
    <property type="evidence" value="ECO:0007669"/>
    <property type="project" value="UniProtKB-SubCell"/>
</dbReference>
<dbReference type="RefSeq" id="WP_060687408.1">
    <property type="nucleotide sequence ID" value="NZ_BBZA01000125.1"/>
</dbReference>
<evidence type="ECO:0000256" key="5">
    <source>
        <dbReference type="ARBA" id="ARBA00023136"/>
    </source>
</evidence>
<evidence type="ECO:0000313" key="9">
    <source>
        <dbReference type="Proteomes" id="UP000050502"/>
    </source>
</evidence>
<feature type="transmembrane region" description="Helical" evidence="6">
    <location>
        <begin position="92"/>
        <end position="115"/>
    </location>
</feature>
<dbReference type="InterPro" id="IPR019264">
    <property type="entry name" value="DUF2179"/>
</dbReference>
<feature type="transmembrane region" description="Helical" evidence="6">
    <location>
        <begin position="21"/>
        <end position="42"/>
    </location>
</feature>
<dbReference type="PANTHER" id="PTHR33545">
    <property type="entry name" value="UPF0750 MEMBRANE PROTEIN YITT-RELATED"/>
    <property type="match status" value="1"/>
</dbReference>
<proteinExistence type="predicted"/>
<dbReference type="Proteomes" id="UP000050502">
    <property type="component" value="Unassembled WGS sequence"/>
</dbReference>
<organism evidence="8 9">
    <name type="scientific">Ardenticatena maritima</name>
    <dbReference type="NCBI Taxonomy" id="872965"/>
    <lineage>
        <taxon>Bacteria</taxon>
        <taxon>Bacillati</taxon>
        <taxon>Chloroflexota</taxon>
        <taxon>Ardenticatenia</taxon>
        <taxon>Ardenticatenales</taxon>
        <taxon>Ardenticatenaceae</taxon>
        <taxon>Ardenticatena</taxon>
    </lineage>
</organism>
<evidence type="ECO:0000256" key="6">
    <source>
        <dbReference type="SAM" id="Phobius"/>
    </source>
</evidence>
<keyword evidence="2" id="KW-1003">Cell membrane</keyword>
<dbReference type="InterPro" id="IPR003740">
    <property type="entry name" value="YitT"/>
</dbReference>
<dbReference type="Pfam" id="PF10035">
    <property type="entry name" value="DUF2179"/>
    <property type="match status" value="1"/>
</dbReference>
<gene>
    <name evidence="8" type="ORF">SE16_07065</name>
</gene>
<dbReference type="EMBL" id="LGKN01000004">
    <property type="protein sequence ID" value="KPL88534.1"/>
    <property type="molecule type" value="Genomic_DNA"/>
</dbReference>
<evidence type="ECO:0000313" key="8">
    <source>
        <dbReference type="EMBL" id="KPL88534.1"/>
    </source>
</evidence>
<protein>
    <recommendedName>
        <fullName evidence="7">DUF2179 domain-containing protein</fullName>
    </recommendedName>
</protein>